<dbReference type="Proteomes" id="UP000483286">
    <property type="component" value="Unassembled WGS sequence"/>
</dbReference>
<proteinExistence type="predicted"/>
<evidence type="ECO:0000313" key="2">
    <source>
        <dbReference type="EMBL" id="MVN86053.1"/>
    </source>
</evidence>
<gene>
    <name evidence="2" type="ORF">GO986_04670</name>
</gene>
<dbReference type="AlphaFoldDB" id="A0A7C9HQJ4"/>
<comment type="caution">
    <text evidence="2">The sequence shown here is derived from an EMBL/GenBank/DDBJ whole genome shotgun (WGS) entry which is preliminary data.</text>
</comment>
<reference evidence="2 3" key="1">
    <citation type="submission" date="2019-12" db="EMBL/GenBank/DDBJ databases">
        <title>Deinococcus sp. HMF7620 Genome sequencing and assembly.</title>
        <authorList>
            <person name="Kang H."/>
            <person name="Kim H."/>
            <person name="Joh K."/>
        </authorList>
    </citation>
    <scope>NUCLEOTIDE SEQUENCE [LARGE SCALE GENOMIC DNA]</scope>
    <source>
        <strain evidence="2 3">HMF7620</strain>
    </source>
</reference>
<dbReference type="EMBL" id="WQLB01000004">
    <property type="protein sequence ID" value="MVN86053.1"/>
    <property type="molecule type" value="Genomic_DNA"/>
</dbReference>
<feature type="transmembrane region" description="Helical" evidence="1">
    <location>
        <begin position="125"/>
        <end position="147"/>
    </location>
</feature>
<evidence type="ECO:0000313" key="3">
    <source>
        <dbReference type="Proteomes" id="UP000483286"/>
    </source>
</evidence>
<keyword evidence="1" id="KW-0472">Membrane</keyword>
<accession>A0A7C9HQJ4</accession>
<keyword evidence="1" id="KW-0812">Transmembrane</keyword>
<keyword evidence="3" id="KW-1185">Reference proteome</keyword>
<protein>
    <submittedName>
        <fullName evidence="2">Uncharacterized protein</fullName>
    </submittedName>
</protein>
<dbReference type="RefSeq" id="WP_157458104.1">
    <property type="nucleotide sequence ID" value="NZ_WQLB01000004.1"/>
</dbReference>
<feature type="transmembrane region" description="Helical" evidence="1">
    <location>
        <begin position="52"/>
        <end position="69"/>
    </location>
</feature>
<keyword evidence="1" id="KW-1133">Transmembrane helix</keyword>
<organism evidence="2 3">
    <name type="scientific">Deinococcus arboris</name>
    <dbReference type="NCBI Taxonomy" id="2682977"/>
    <lineage>
        <taxon>Bacteria</taxon>
        <taxon>Thermotogati</taxon>
        <taxon>Deinococcota</taxon>
        <taxon>Deinococci</taxon>
        <taxon>Deinococcales</taxon>
        <taxon>Deinococcaceae</taxon>
        <taxon>Deinococcus</taxon>
    </lineage>
</organism>
<feature type="transmembrane region" description="Helical" evidence="1">
    <location>
        <begin position="102"/>
        <end position="119"/>
    </location>
</feature>
<evidence type="ECO:0000256" key="1">
    <source>
        <dbReference type="SAM" id="Phobius"/>
    </source>
</evidence>
<name>A0A7C9HQJ4_9DEIO</name>
<feature type="transmembrane region" description="Helical" evidence="1">
    <location>
        <begin position="21"/>
        <end position="40"/>
    </location>
</feature>
<sequence>MTEPASGPVQQLAALLAPGELTTPLLLVTALIVGYWLLRVGQAARRSLIPRAALWAVPGLALLLLAPVLDVPALFGLGAALLLLAEYWPAAFVPATRRLDTGWPLVGLLVGGGATVSAWRGGDAVLLAVVGTVLLLSVGGLLSAALFRAPASRAPLGFGSRWKTPVTPPWPELSVTLSERGAHLRNVSGGRLRVAGWSPAGVNAWYRVRTETGEALAELAAGQEAVLPVSVYDSGVRVWYAPARTQATHLFRADWTPPAYAEHRVLN</sequence>
<feature type="transmembrane region" description="Helical" evidence="1">
    <location>
        <begin position="75"/>
        <end position="95"/>
    </location>
</feature>